<sequence length="124" mass="12860">MASPVPLSGDIASANIESVNTGPVIEARQRVVPKPSGPVPGAPNKGSVATAITGIAEKVVNLIQATIDKDLEGRRKFTVDVARGTASLFPGRGIVVCNVGFSTTGNIVHRQIVRYNQKIGATVT</sequence>
<protein>
    <submittedName>
        <fullName evidence="1">Uncharacterized protein</fullName>
    </submittedName>
</protein>
<dbReference type="AlphaFoldDB" id="A0A8K0X310"/>
<dbReference type="EMBL" id="JAGPXD010000004">
    <property type="protein sequence ID" value="KAH7358312.1"/>
    <property type="molecule type" value="Genomic_DNA"/>
</dbReference>
<gene>
    <name evidence="1" type="ORF">B0T11DRAFT_299390</name>
</gene>
<comment type="caution">
    <text evidence="1">The sequence shown here is derived from an EMBL/GenBank/DDBJ whole genome shotgun (WGS) entry which is preliminary data.</text>
</comment>
<name>A0A8K0X310_9PEZI</name>
<accession>A0A8K0X310</accession>
<dbReference type="Proteomes" id="UP000813385">
    <property type="component" value="Unassembled WGS sequence"/>
</dbReference>
<evidence type="ECO:0000313" key="1">
    <source>
        <dbReference type="EMBL" id="KAH7358312.1"/>
    </source>
</evidence>
<proteinExistence type="predicted"/>
<reference evidence="1" key="1">
    <citation type="journal article" date="2021" name="Nat. Commun.">
        <title>Genetic determinants of endophytism in the Arabidopsis root mycobiome.</title>
        <authorList>
            <person name="Mesny F."/>
            <person name="Miyauchi S."/>
            <person name="Thiergart T."/>
            <person name="Pickel B."/>
            <person name="Atanasova L."/>
            <person name="Karlsson M."/>
            <person name="Huettel B."/>
            <person name="Barry K.W."/>
            <person name="Haridas S."/>
            <person name="Chen C."/>
            <person name="Bauer D."/>
            <person name="Andreopoulos W."/>
            <person name="Pangilinan J."/>
            <person name="LaButti K."/>
            <person name="Riley R."/>
            <person name="Lipzen A."/>
            <person name="Clum A."/>
            <person name="Drula E."/>
            <person name="Henrissat B."/>
            <person name="Kohler A."/>
            <person name="Grigoriev I.V."/>
            <person name="Martin F.M."/>
            <person name="Hacquard S."/>
        </authorList>
    </citation>
    <scope>NUCLEOTIDE SEQUENCE</scope>
    <source>
        <strain evidence="1">MPI-CAGE-AT-0016</strain>
    </source>
</reference>
<keyword evidence="2" id="KW-1185">Reference proteome</keyword>
<dbReference type="OrthoDB" id="3685327at2759"/>
<organism evidence="1 2">
    <name type="scientific">Plectosphaerella cucumerina</name>
    <dbReference type="NCBI Taxonomy" id="40658"/>
    <lineage>
        <taxon>Eukaryota</taxon>
        <taxon>Fungi</taxon>
        <taxon>Dikarya</taxon>
        <taxon>Ascomycota</taxon>
        <taxon>Pezizomycotina</taxon>
        <taxon>Sordariomycetes</taxon>
        <taxon>Hypocreomycetidae</taxon>
        <taxon>Glomerellales</taxon>
        <taxon>Plectosphaerellaceae</taxon>
        <taxon>Plectosphaerella</taxon>
    </lineage>
</organism>
<evidence type="ECO:0000313" key="2">
    <source>
        <dbReference type="Proteomes" id="UP000813385"/>
    </source>
</evidence>